<dbReference type="Pfam" id="PF00072">
    <property type="entry name" value="Response_reg"/>
    <property type="match status" value="1"/>
</dbReference>
<feature type="modified residue" description="4-aspartylphosphate" evidence="2">
    <location>
        <position position="134"/>
    </location>
</feature>
<dbReference type="OrthoDB" id="204659at2759"/>
<evidence type="ECO:0000313" key="4">
    <source>
        <dbReference type="EMBL" id="KAG5192517.1"/>
    </source>
</evidence>
<dbReference type="SMART" id="SM00448">
    <property type="entry name" value="REC"/>
    <property type="match status" value="1"/>
</dbReference>
<name>A0A835ZHY4_9STRA</name>
<keyword evidence="5" id="KW-1185">Reference proteome</keyword>
<accession>A0A835ZHY4</accession>
<dbReference type="InterPro" id="IPR050595">
    <property type="entry name" value="Bact_response_regulator"/>
</dbReference>
<sequence length="213" mass="22866">MGNGISVDVDANAAALRAVLQRYEDLKKQDLAIRTDRELYNELLPELQAALEVVIRGPSSLLLPASLSQQGQRLHPLDGRQVSVLVVDDSHISCKLASRALESINLVPKVAYSGEAALMLLKRDPAAFDFVLLDIVMPGLDGIEVLSRIRHNPALARLPVAMLSGLEDKTLAEVCLHQGAVQVLIKPVKAEDVIAAVNRHVLGVGSPVTPVDA</sequence>
<dbReference type="PANTHER" id="PTHR44591:SF3">
    <property type="entry name" value="RESPONSE REGULATORY DOMAIN-CONTAINING PROTEIN"/>
    <property type="match status" value="1"/>
</dbReference>
<dbReference type="AlphaFoldDB" id="A0A835ZHY4"/>
<feature type="non-terminal residue" evidence="4">
    <location>
        <position position="1"/>
    </location>
</feature>
<evidence type="ECO:0000259" key="3">
    <source>
        <dbReference type="PROSITE" id="PS50110"/>
    </source>
</evidence>
<dbReference type="CDD" id="cd17546">
    <property type="entry name" value="REC_hyHK_CKI1_RcsC-like"/>
    <property type="match status" value="1"/>
</dbReference>
<dbReference type="PROSITE" id="PS50110">
    <property type="entry name" value="RESPONSE_REGULATORY"/>
    <property type="match status" value="1"/>
</dbReference>
<dbReference type="InterPro" id="IPR011006">
    <property type="entry name" value="CheY-like_superfamily"/>
</dbReference>
<evidence type="ECO:0000313" key="5">
    <source>
        <dbReference type="Proteomes" id="UP000664859"/>
    </source>
</evidence>
<dbReference type="GO" id="GO:0000160">
    <property type="term" value="P:phosphorelay signal transduction system"/>
    <property type="evidence" value="ECO:0007669"/>
    <property type="project" value="InterPro"/>
</dbReference>
<protein>
    <submittedName>
        <fullName evidence="4">CheY-like superfamily protein</fullName>
    </submittedName>
</protein>
<keyword evidence="1 2" id="KW-0597">Phosphoprotein</keyword>
<dbReference type="PANTHER" id="PTHR44591">
    <property type="entry name" value="STRESS RESPONSE REGULATOR PROTEIN 1"/>
    <property type="match status" value="1"/>
</dbReference>
<dbReference type="SUPFAM" id="SSF52172">
    <property type="entry name" value="CheY-like"/>
    <property type="match status" value="1"/>
</dbReference>
<dbReference type="InterPro" id="IPR001789">
    <property type="entry name" value="Sig_transdc_resp-reg_receiver"/>
</dbReference>
<feature type="domain" description="Response regulatory" evidence="3">
    <location>
        <begin position="83"/>
        <end position="201"/>
    </location>
</feature>
<comment type="caution">
    <text evidence="4">The sequence shown here is derived from an EMBL/GenBank/DDBJ whole genome shotgun (WGS) entry which is preliminary data.</text>
</comment>
<evidence type="ECO:0000256" key="2">
    <source>
        <dbReference type="PROSITE-ProRule" id="PRU00169"/>
    </source>
</evidence>
<reference evidence="4" key="1">
    <citation type="submission" date="2021-02" db="EMBL/GenBank/DDBJ databases">
        <title>First Annotated Genome of the Yellow-green Alga Tribonema minus.</title>
        <authorList>
            <person name="Mahan K.M."/>
        </authorList>
    </citation>
    <scope>NUCLEOTIDE SEQUENCE</scope>
    <source>
        <strain evidence="4">UTEX B ZZ1240</strain>
    </source>
</reference>
<dbReference type="EMBL" id="JAFCMP010000004">
    <property type="protein sequence ID" value="KAG5192517.1"/>
    <property type="molecule type" value="Genomic_DNA"/>
</dbReference>
<gene>
    <name evidence="4" type="ORF">JKP88DRAFT_292804</name>
</gene>
<evidence type="ECO:0000256" key="1">
    <source>
        <dbReference type="ARBA" id="ARBA00022553"/>
    </source>
</evidence>
<dbReference type="Proteomes" id="UP000664859">
    <property type="component" value="Unassembled WGS sequence"/>
</dbReference>
<proteinExistence type="predicted"/>
<dbReference type="Gene3D" id="3.40.50.2300">
    <property type="match status" value="1"/>
</dbReference>
<organism evidence="4 5">
    <name type="scientific">Tribonema minus</name>
    <dbReference type="NCBI Taxonomy" id="303371"/>
    <lineage>
        <taxon>Eukaryota</taxon>
        <taxon>Sar</taxon>
        <taxon>Stramenopiles</taxon>
        <taxon>Ochrophyta</taxon>
        <taxon>PX clade</taxon>
        <taxon>Xanthophyceae</taxon>
        <taxon>Tribonematales</taxon>
        <taxon>Tribonemataceae</taxon>
        <taxon>Tribonema</taxon>
    </lineage>
</organism>